<organism evidence="2 3">
    <name type="scientific">Metamycoplasma alkalescens</name>
    <dbReference type="NCBI Taxonomy" id="45363"/>
    <lineage>
        <taxon>Bacteria</taxon>
        <taxon>Bacillati</taxon>
        <taxon>Mycoplasmatota</taxon>
        <taxon>Mycoplasmoidales</taxon>
        <taxon>Metamycoplasmataceae</taxon>
        <taxon>Metamycoplasma</taxon>
    </lineage>
</organism>
<protein>
    <recommendedName>
        <fullName evidence="4">Polysaccharide biosynthesis protein C-terminal domain-containing protein</fullName>
    </recommendedName>
</protein>
<feature type="non-terminal residue" evidence="2">
    <location>
        <position position="109"/>
    </location>
</feature>
<feature type="transmembrane region" description="Helical" evidence="1">
    <location>
        <begin position="12"/>
        <end position="32"/>
    </location>
</feature>
<dbReference type="EMBL" id="LS991949">
    <property type="protein sequence ID" value="SYV90627.1"/>
    <property type="molecule type" value="Genomic_DNA"/>
</dbReference>
<evidence type="ECO:0000313" key="2">
    <source>
        <dbReference type="EMBL" id="SYV90627.1"/>
    </source>
</evidence>
<dbReference type="KEGG" id="mala:NCTC10135_01151"/>
<dbReference type="AlphaFoldDB" id="A0A3B0P2Y3"/>
<name>A0A3B0P2Y3_9BACT</name>
<keyword evidence="1" id="KW-0812">Transmembrane</keyword>
<dbReference type="Proteomes" id="UP000259864">
    <property type="component" value="Chromosome 1"/>
</dbReference>
<proteinExistence type="predicted"/>
<reference evidence="3" key="1">
    <citation type="submission" date="2018-06" db="EMBL/GenBank/DDBJ databases">
        <authorList>
            <consortium name="Pathogen Informatics"/>
        </authorList>
    </citation>
    <scope>NUCLEOTIDE SEQUENCE [LARGE SCALE GENOMIC DNA]</scope>
    <source>
        <strain evidence="3">NCTC10135</strain>
    </source>
</reference>
<feature type="transmembrane region" description="Helical" evidence="1">
    <location>
        <begin position="89"/>
        <end position="108"/>
    </location>
</feature>
<feature type="transmembrane region" description="Helical" evidence="1">
    <location>
        <begin position="38"/>
        <end position="59"/>
    </location>
</feature>
<keyword evidence="1" id="KW-1133">Transmembrane helix</keyword>
<sequence length="109" mass="12211">MLLNETGHSNYAFISASLTLIVNATINAILLYGFKGNAYYAAFGSIISGLVCLTSDLLFTYYKDRPIFINVLKIYYVTRPIAKQILKRIPAMLITIAAMITIPIRMIAW</sequence>
<evidence type="ECO:0000256" key="1">
    <source>
        <dbReference type="SAM" id="Phobius"/>
    </source>
</evidence>
<evidence type="ECO:0008006" key="4">
    <source>
        <dbReference type="Google" id="ProtNLM"/>
    </source>
</evidence>
<accession>A0A3B0P2Y3</accession>
<gene>
    <name evidence="2" type="ORF">NCTC10135_01151</name>
</gene>
<keyword evidence="1" id="KW-0472">Membrane</keyword>
<evidence type="ECO:0000313" key="3">
    <source>
        <dbReference type="Proteomes" id="UP000259864"/>
    </source>
</evidence>